<dbReference type="SUPFAM" id="SSF52821">
    <property type="entry name" value="Rhodanese/Cell cycle control phosphatase"/>
    <property type="match status" value="1"/>
</dbReference>
<dbReference type="InterPro" id="IPR001763">
    <property type="entry name" value="Rhodanese-like_dom"/>
</dbReference>
<dbReference type="FunFam" id="3.40.50.720:FF:000080">
    <property type="entry name" value="Thiazole biosynthesis adenylyltransferase ThiF"/>
    <property type="match status" value="1"/>
</dbReference>
<dbReference type="RefSeq" id="WP_256000455.1">
    <property type="nucleotide sequence ID" value="NZ_JAGPYW010000002.1"/>
</dbReference>
<dbReference type="AlphaFoldDB" id="A0ABD4TN81"/>
<evidence type="ECO:0000259" key="2">
    <source>
        <dbReference type="PROSITE" id="PS50206"/>
    </source>
</evidence>
<dbReference type="InterPro" id="IPR036873">
    <property type="entry name" value="Rhodanese-like_dom_sf"/>
</dbReference>
<dbReference type="InterPro" id="IPR035985">
    <property type="entry name" value="Ubiquitin-activating_enz"/>
</dbReference>
<dbReference type="EMBL" id="JAGPYW010000002">
    <property type="protein sequence ID" value="MCQ4613795.1"/>
    <property type="molecule type" value="Genomic_DNA"/>
</dbReference>
<dbReference type="Gene3D" id="3.40.50.720">
    <property type="entry name" value="NAD(P)-binding Rossmann-like Domain"/>
    <property type="match status" value="1"/>
</dbReference>
<sequence>MTLDERYLRQTTLIGERKQQQLFDAHVVVLGAGGLGSPTLLYLAGAGVGTITVIDDDRVDLSNLHRQVIHTTAAIGTAKTASAKAQMLALNPDINVRTVSDRLTWDNALQLLSDADIIVDGTDNFQTRHIASHAATRLGVPHVWGSILGFEAQLTVFWAGHGPIYEDLFPAPPAPGSVPSCSQAGVVGPLVGVVGSAMAMETIKLITGLGSPLIGQIGYFDSLTGMWEYVPLIADPEVTERVRTSAPPQGPAEVTTIPEGATILDVREPEEFADFHLDGAINVPLGTIIDGYTPPEAQPGTIVVCARGARSAQAVAALDARGVTGTASLRGGVEQFRPLSGL</sequence>
<dbReference type="InterPro" id="IPR000594">
    <property type="entry name" value="ThiF_NAD_FAD-bd"/>
</dbReference>
<keyword evidence="3" id="KW-0808">Transferase</keyword>
<dbReference type="SUPFAM" id="SSF69572">
    <property type="entry name" value="Activating enzymes of the ubiquitin-like proteins"/>
    <property type="match status" value="1"/>
</dbReference>
<evidence type="ECO:0000313" key="4">
    <source>
        <dbReference type="Proteomes" id="UP001205080"/>
    </source>
</evidence>
<dbReference type="CDD" id="cd00158">
    <property type="entry name" value="RHOD"/>
    <property type="match status" value="1"/>
</dbReference>
<dbReference type="Gene3D" id="3.40.250.10">
    <property type="entry name" value="Rhodanese-like domain"/>
    <property type="match status" value="1"/>
</dbReference>
<dbReference type="Pfam" id="PF00899">
    <property type="entry name" value="ThiF"/>
    <property type="match status" value="1"/>
</dbReference>
<dbReference type="CDD" id="cd00757">
    <property type="entry name" value="ThiF_MoeB_HesA_family"/>
    <property type="match status" value="1"/>
</dbReference>
<protein>
    <submittedName>
        <fullName evidence="3">ThiF family adenylyltransferase</fullName>
    </submittedName>
</protein>
<evidence type="ECO:0000256" key="1">
    <source>
        <dbReference type="ARBA" id="ARBA00009919"/>
    </source>
</evidence>
<dbReference type="InterPro" id="IPR045886">
    <property type="entry name" value="ThiF/MoeB/HesA"/>
</dbReference>
<organism evidence="3 4">
    <name type="scientific">Corynebacterium pseudogenitalium</name>
    <dbReference type="NCBI Taxonomy" id="38303"/>
    <lineage>
        <taxon>Bacteria</taxon>
        <taxon>Bacillati</taxon>
        <taxon>Actinomycetota</taxon>
        <taxon>Actinomycetes</taxon>
        <taxon>Mycobacteriales</taxon>
        <taxon>Corynebacteriaceae</taxon>
        <taxon>Corynebacterium</taxon>
    </lineage>
</organism>
<dbReference type="SMART" id="SM00450">
    <property type="entry name" value="RHOD"/>
    <property type="match status" value="1"/>
</dbReference>
<dbReference type="Proteomes" id="UP001205080">
    <property type="component" value="Unassembled WGS sequence"/>
</dbReference>
<dbReference type="GO" id="GO:0016779">
    <property type="term" value="F:nucleotidyltransferase activity"/>
    <property type="evidence" value="ECO:0007669"/>
    <property type="project" value="UniProtKB-KW"/>
</dbReference>
<keyword evidence="3" id="KW-0548">Nucleotidyltransferase</keyword>
<dbReference type="PROSITE" id="PS50206">
    <property type="entry name" value="RHODANESE_3"/>
    <property type="match status" value="1"/>
</dbReference>
<evidence type="ECO:0000313" key="3">
    <source>
        <dbReference type="EMBL" id="MCQ4613795.1"/>
    </source>
</evidence>
<dbReference type="Pfam" id="PF00581">
    <property type="entry name" value="Rhodanese"/>
    <property type="match status" value="1"/>
</dbReference>
<dbReference type="PANTHER" id="PTHR10953:SF102">
    <property type="entry name" value="ADENYLYLTRANSFERASE AND SULFURTRANSFERASE MOCS3"/>
    <property type="match status" value="1"/>
</dbReference>
<feature type="domain" description="Rhodanese" evidence="2">
    <location>
        <begin position="257"/>
        <end position="341"/>
    </location>
</feature>
<comment type="caution">
    <text evidence="3">The sequence shown here is derived from an EMBL/GenBank/DDBJ whole genome shotgun (WGS) entry which is preliminary data.</text>
</comment>
<proteinExistence type="inferred from homology"/>
<comment type="similarity">
    <text evidence="1">Belongs to the HesA/MoeB/ThiF family.</text>
</comment>
<name>A0ABD4TN81_9CORY</name>
<dbReference type="PANTHER" id="PTHR10953">
    <property type="entry name" value="UBIQUITIN-ACTIVATING ENZYME E1"/>
    <property type="match status" value="1"/>
</dbReference>
<reference evidence="3 4" key="1">
    <citation type="submission" date="2021-04" db="EMBL/GenBank/DDBJ databases">
        <title>Corynebacterium genitalium sp. nov. and Corynebacterium genitalium sp. nov., two new species of the genus Corynebacterium.</title>
        <authorList>
            <person name="Jaen-Luchoro D."/>
            <person name="Pinyeiro-Iglesias B."/>
            <person name="Al-Shaer S."/>
            <person name="Karlsson R."/>
            <person name="Gonzales-Siles L."/>
            <person name="Cardew S."/>
            <person name="Jensie-Markopolous S."/>
            <person name="Ohlen M."/>
            <person name="Inganas E."/>
            <person name="Moore E.R.B."/>
        </authorList>
    </citation>
    <scope>NUCLEOTIDE SEQUENCE [LARGE SCALE GENOMIC DNA]</scope>
    <source>
        <strain evidence="3 4">CCUG 55013</strain>
    </source>
</reference>
<gene>
    <name evidence="3" type="ORF">KBX22_03450</name>
</gene>
<accession>A0ABD4TN81</accession>